<feature type="transmembrane region" description="Helical" evidence="5">
    <location>
        <begin position="158"/>
        <end position="178"/>
    </location>
</feature>
<keyword evidence="5" id="KW-0812">Transmembrane</keyword>
<evidence type="ECO:0000259" key="6">
    <source>
        <dbReference type="PROSITE" id="PS50089"/>
    </source>
</evidence>
<dbReference type="PROSITE" id="PS00518">
    <property type="entry name" value="ZF_RING_1"/>
    <property type="match status" value="1"/>
</dbReference>
<proteinExistence type="predicted"/>
<dbReference type="InterPro" id="IPR017907">
    <property type="entry name" value="Znf_RING_CS"/>
</dbReference>
<dbReference type="PANTHER" id="PTHR22791:SF7">
    <property type="entry name" value="E3 UBIQUITIN-PROTEIN LIGASE RNF183"/>
    <property type="match status" value="1"/>
</dbReference>
<dbReference type="Gene3D" id="3.30.40.10">
    <property type="entry name" value="Zinc/RING finger domain, C3HC4 (zinc finger)"/>
    <property type="match status" value="1"/>
</dbReference>
<evidence type="ECO:0000256" key="3">
    <source>
        <dbReference type="ARBA" id="ARBA00022833"/>
    </source>
</evidence>
<gene>
    <name evidence="7" type="ORF">GDO81_022610</name>
</gene>
<evidence type="ECO:0000256" key="4">
    <source>
        <dbReference type="PROSITE-ProRule" id="PRU00175"/>
    </source>
</evidence>
<dbReference type="SMART" id="SM00184">
    <property type="entry name" value="RING"/>
    <property type="match status" value="1"/>
</dbReference>
<dbReference type="AlphaFoldDB" id="A0AAV6YWW6"/>
<dbReference type="Pfam" id="PF13445">
    <property type="entry name" value="zf-RING_UBOX"/>
    <property type="match status" value="1"/>
</dbReference>
<dbReference type="PROSITE" id="PS50089">
    <property type="entry name" value="ZF_RING_2"/>
    <property type="match status" value="1"/>
</dbReference>
<dbReference type="GO" id="GO:0016567">
    <property type="term" value="P:protein ubiquitination"/>
    <property type="evidence" value="ECO:0007669"/>
    <property type="project" value="TreeGrafter"/>
</dbReference>
<reference evidence="7" key="1">
    <citation type="thesis" date="2020" institute="ProQuest LLC" country="789 East Eisenhower Parkway, Ann Arbor, MI, USA">
        <title>Comparative Genomics and Chromosome Evolution.</title>
        <authorList>
            <person name="Mudd A.B."/>
        </authorList>
    </citation>
    <scope>NUCLEOTIDE SEQUENCE</scope>
    <source>
        <strain evidence="7">237g6f4</strain>
        <tissue evidence="7">Blood</tissue>
    </source>
</reference>
<feature type="domain" description="RING-type" evidence="6">
    <location>
        <begin position="16"/>
        <end position="63"/>
    </location>
</feature>
<accession>A0AAV6YWW6</accession>
<name>A0AAV6YWW6_ENGPU</name>
<keyword evidence="8" id="KW-1185">Reference proteome</keyword>
<dbReference type="PANTHER" id="PTHR22791">
    <property type="entry name" value="RING-TYPE DOMAIN-CONTAINING PROTEIN"/>
    <property type="match status" value="1"/>
</dbReference>
<comment type="caution">
    <text evidence="7">The sequence shown here is derived from an EMBL/GenBank/DDBJ whole genome shotgun (WGS) entry which is preliminary data.</text>
</comment>
<protein>
    <recommendedName>
        <fullName evidence="6">RING-type domain-containing protein</fullName>
    </recommendedName>
</protein>
<dbReference type="GO" id="GO:0008270">
    <property type="term" value="F:zinc ion binding"/>
    <property type="evidence" value="ECO:0007669"/>
    <property type="project" value="UniProtKB-KW"/>
</dbReference>
<keyword evidence="5" id="KW-1133">Transmembrane helix</keyword>
<evidence type="ECO:0000313" key="8">
    <source>
        <dbReference type="Proteomes" id="UP000824782"/>
    </source>
</evidence>
<dbReference type="InterPro" id="IPR027370">
    <property type="entry name" value="Znf-RING_euk"/>
</dbReference>
<keyword evidence="2 4" id="KW-0863">Zinc-finger</keyword>
<dbReference type="EMBL" id="WNYA01021001">
    <property type="protein sequence ID" value="KAG8538463.1"/>
    <property type="molecule type" value="Genomic_DNA"/>
</dbReference>
<sequence>MINMADASKVDPEYECPVCWNPYNNTFRTPKLLSCHHTFCMECLARLSFTTQIRNRLHCPLCRHTTMLLLDQLITDLPTNTAILSQLKLEPEKHGLPTRDPRRLNFFHRPPSVYTLNVGQDTGSLYGTQQTQVQTPPATIPSDDSSWQCLRNPQFRMFSYMMMTMLVVSMLLIFSIFWTRKLLWGPG</sequence>
<keyword evidence="5" id="KW-0472">Membrane</keyword>
<dbReference type="InterPro" id="IPR051435">
    <property type="entry name" value="RING_finger_E3_ubiq-ligases"/>
</dbReference>
<dbReference type="SUPFAM" id="SSF57850">
    <property type="entry name" value="RING/U-box"/>
    <property type="match status" value="1"/>
</dbReference>
<evidence type="ECO:0000256" key="2">
    <source>
        <dbReference type="ARBA" id="ARBA00022771"/>
    </source>
</evidence>
<dbReference type="CDD" id="cd16556">
    <property type="entry name" value="RING-HC_RNF183-like"/>
    <property type="match status" value="1"/>
</dbReference>
<dbReference type="GO" id="GO:0061630">
    <property type="term" value="F:ubiquitin protein ligase activity"/>
    <property type="evidence" value="ECO:0007669"/>
    <property type="project" value="TreeGrafter"/>
</dbReference>
<evidence type="ECO:0000313" key="7">
    <source>
        <dbReference type="EMBL" id="KAG8538463.1"/>
    </source>
</evidence>
<dbReference type="Proteomes" id="UP000824782">
    <property type="component" value="Unassembled WGS sequence"/>
</dbReference>
<dbReference type="InterPro" id="IPR013083">
    <property type="entry name" value="Znf_RING/FYVE/PHD"/>
</dbReference>
<evidence type="ECO:0000256" key="5">
    <source>
        <dbReference type="SAM" id="Phobius"/>
    </source>
</evidence>
<keyword evidence="1" id="KW-0479">Metal-binding</keyword>
<organism evidence="7 8">
    <name type="scientific">Engystomops pustulosus</name>
    <name type="common">Tungara frog</name>
    <name type="synonym">Physalaemus pustulosus</name>
    <dbReference type="NCBI Taxonomy" id="76066"/>
    <lineage>
        <taxon>Eukaryota</taxon>
        <taxon>Metazoa</taxon>
        <taxon>Chordata</taxon>
        <taxon>Craniata</taxon>
        <taxon>Vertebrata</taxon>
        <taxon>Euteleostomi</taxon>
        <taxon>Amphibia</taxon>
        <taxon>Batrachia</taxon>
        <taxon>Anura</taxon>
        <taxon>Neobatrachia</taxon>
        <taxon>Hyloidea</taxon>
        <taxon>Leptodactylidae</taxon>
        <taxon>Leiuperinae</taxon>
        <taxon>Engystomops</taxon>
    </lineage>
</organism>
<evidence type="ECO:0000256" key="1">
    <source>
        <dbReference type="ARBA" id="ARBA00022723"/>
    </source>
</evidence>
<keyword evidence="3" id="KW-0862">Zinc</keyword>
<dbReference type="InterPro" id="IPR001841">
    <property type="entry name" value="Znf_RING"/>
</dbReference>